<feature type="transmembrane region" description="Helical" evidence="3">
    <location>
        <begin position="44"/>
        <end position="63"/>
    </location>
</feature>
<gene>
    <name evidence="5" type="ORF">C1I91_03065</name>
</gene>
<evidence type="ECO:0000313" key="6">
    <source>
        <dbReference type="Proteomes" id="UP000286268"/>
    </source>
</evidence>
<keyword evidence="3" id="KW-0812">Transmembrane</keyword>
<evidence type="ECO:0000259" key="4">
    <source>
        <dbReference type="PROSITE" id="PS50106"/>
    </source>
</evidence>
<dbReference type="SUPFAM" id="SSF50494">
    <property type="entry name" value="Trypsin-like serine proteases"/>
    <property type="match status" value="1"/>
</dbReference>
<dbReference type="EMBL" id="CP025746">
    <property type="protein sequence ID" value="QAA30731.1"/>
    <property type="molecule type" value="Genomic_DNA"/>
</dbReference>
<reference evidence="5 6" key="1">
    <citation type="submission" date="2018-01" db="EMBL/GenBank/DDBJ databases">
        <title>Genome Sequencing and Assembly of Anaerobacter polyendosporus strain CT4.</title>
        <authorList>
            <person name="Tachaapaikoon C."/>
            <person name="Sutheeworapong S."/>
            <person name="Jenjaroenpun P."/>
            <person name="Wongsurawat T."/>
            <person name="Nookeaw I."/>
            <person name="Cheawchanlertfa P."/>
            <person name="Kosugi A."/>
            <person name="Cheevadhanarak S."/>
            <person name="Ratanakhanokchai K."/>
        </authorList>
    </citation>
    <scope>NUCLEOTIDE SEQUENCE [LARGE SCALE GENOMIC DNA]</scope>
    <source>
        <strain evidence="5 6">CT4</strain>
    </source>
</reference>
<sequence length="398" mass="43290">MEKEDKTIRVEKKALKKDNTDNLEGMIRFKENKRRATIRRLTKGIVIILVASVAGAISGAYIVQIKYGLRLKDNNRTIFQIVENKDSSIDADDGQISNIVSKVSPSIVSLSNKEDNFNINSTTNATGLIFKEDGYIVTNFSSIAAYEKIFVKRAGLGIKVEEAKVIGYDAGSDLVVLKIDADKLPCVKISDSSDIREGNKVIALGNSIGDDYIGIVTTGIVTSTNIRVEGAKAQGSEKQSFRTIQTDAIINKENNGGVLTNVYGEVVGINSVPLTNKYSSPGLSIALNIEDAKKIIDSIISDYEVKLVGLGFKGWNFTKKQNKDIEGVYVQSIVPKGSADLAGLKSSDIIIEMDGKKIKTLDEIDGIIKSHNIGDTISCKVLRGNDTKEVSMKLSQKM</sequence>
<feature type="domain" description="PDZ" evidence="4">
    <location>
        <begin position="308"/>
        <end position="385"/>
    </location>
</feature>
<dbReference type="InterPro" id="IPR009003">
    <property type="entry name" value="Peptidase_S1_PA"/>
</dbReference>
<evidence type="ECO:0000256" key="3">
    <source>
        <dbReference type="SAM" id="Phobius"/>
    </source>
</evidence>
<proteinExistence type="predicted"/>
<dbReference type="RefSeq" id="WP_128211182.1">
    <property type="nucleotide sequence ID" value="NZ_CP025746.1"/>
</dbReference>
<dbReference type="GO" id="GO:0004252">
    <property type="term" value="F:serine-type endopeptidase activity"/>
    <property type="evidence" value="ECO:0007669"/>
    <property type="project" value="InterPro"/>
</dbReference>
<dbReference type="SMART" id="SM00228">
    <property type="entry name" value="PDZ"/>
    <property type="match status" value="1"/>
</dbReference>
<dbReference type="GO" id="GO:0006508">
    <property type="term" value="P:proteolysis"/>
    <property type="evidence" value="ECO:0007669"/>
    <property type="project" value="UniProtKB-KW"/>
</dbReference>
<dbReference type="InterPro" id="IPR001940">
    <property type="entry name" value="Peptidase_S1C"/>
</dbReference>
<dbReference type="OrthoDB" id="9758917at2"/>
<dbReference type="Gene3D" id="2.30.42.10">
    <property type="match status" value="1"/>
</dbReference>
<name>A0A3R5UDF2_9CLOT</name>
<accession>A0A3R5UDF2</accession>
<keyword evidence="1" id="KW-0645">Protease</keyword>
<dbReference type="KEGG" id="cmah:C1I91_03065"/>
<dbReference type="Gene3D" id="2.40.10.120">
    <property type="match status" value="1"/>
</dbReference>
<protein>
    <recommendedName>
        <fullName evidence="4">PDZ domain-containing protein</fullName>
    </recommendedName>
</protein>
<organism evidence="5 6">
    <name type="scientific">Clostridium manihotivorum</name>
    <dbReference type="NCBI Taxonomy" id="2320868"/>
    <lineage>
        <taxon>Bacteria</taxon>
        <taxon>Bacillati</taxon>
        <taxon>Bacillota</taxon>
        <taxon>Clostridia</taxon>
        <taxon>Eubacteriales</taxon>
        <taxon>Clostridiaceae</taxon>
        <taxon>Clostridium</taxon>
    </lineage>
</organism>
<dbReference type="Proteomes" id="UP000286268">
    <property type="component" value="Chromosome"/>
</dbReference>
<keyword evidence="3" id="KW-0472">Membrane</keyword>
<dbReference type="SUPFAM" id="SSF50156">
    <property type="entry name" value="PDZ domain-like"/>
    <property type="match status" value="1"/>
</dbReference>
<dbReference type="InterPro" id="IPR051201">
    <property type="entry name" value="Chloro_Bact_Ser_Proteases"/>
</dbReference>
<dbReference type="AlphaFoldDB" id="A0A3R5UDF2"/>
<dbReference type="PANTHER" id="PTHR43343">
    <property type="entry name" value="PEPTIDASE S12"/>
    <property type="match status" value="1"/>
</dbReference>
<keyword evidence="2" id="KW-0378">Hydrolase</keyword>
<dbReference type="PANTHER" id="PTHR43343:SF3">
    <property type="entry name" value="PROTEASE DO-LIKE 8, CHLOROPLASTIC"/>
    <property type="match status" value="1"/>
</dbReference>
<keyword evidence="6" id="KW-1185">Reference proteome</keyword>
<dbReference type="PROSITE" id="PS50106">
    <property type="entry name" value="PDZ"/>
    <property type="match status" value="1"/>
</dbReference>
<dbReference type="Pfam" id="PF13180">
    <property type="entry name" value="PDZ_2"/>
    <property type="match status" value="1"/>
</dbReference>
<evidence type="ECO:0000313" key="5">
    <source>
        <dbReference type="EMBL" id="QAA30731.1"/>
    </source>
</evidence>
<dbReference type="PRINTS" id="PR00834">
    <property type="entry name" value="PROTEASES2C"/>
</dbReference>
<evidence type="ECO:0000256" key="2">
    <source>
        <dbReference type="ARBA" id="ARBA00022801"/>
    </source>
</evidence>
<dbReference type="InterPro" id="IPR001478">
    <property type="entry name" value="PDZ"/>
</dbReference>
<dbReference type="Pfam" id="PF13365">
    <property type="entry name" value="Trypsin_2"/>
    <property type="match status" value="1"/>
</dbReference>
<evidence type="ECO:0000256" key="1">
    <source>
        <dbReference type="ARBA" id="ARBA00022670"/>
    </source>
</evidence>
<dbReference type="InterPro" id="IPR036034">
    <property type="entry name" value="PDZ_sf"/>
</dbReference>
<keyword evidence="3" id="KW-1133">Transmembrane helix</keyword>